<accession>A0A6A7A2B0</accession>
<organism evidence="1 2">
    <name type="scientific">Ophiobolus disseminans</name>
    <dbReference type="NCBI Taxonomy" id="1469910"/>
    <lineage>
        <taxon>Eukaryota</taxon>
        <taxon>Fungi</taxon>
        <taxon>Dikarya</taxon>
        <taxon>Ascomycota</taxon>
        <taxon>Pezizomycotina</taxon>
        <taxon>Dothideomycetes</taxon>
        <taxon>Pleosporomycetidae</taxon>
        <taxon>Pleosporales</taxon>
        <taxon>Pleosporineae</taxon>
        <taxon>Phaeosphaeriaceae</taxon>
        <taxon>Ophiobolus</taxon>
    </lineage>
</organism>
<evidence type="ECO:0000313" key="1">
    <source>
        <dbReference type="EMBL" id="KAF2827008.1"/>
    </source>
</evidence>
<keyword evidence="2" id="KW-1185">Reference proteome</keyword>
<reference evidence="1" key="1">
    <citation type="journal article" date="2020" name="Stud. Mycol.">
        <title>101 Dothideomycetes genomes: a test case for predicting lifestyles and emergence of pathogens.</title>
        <authorList>
            <person name="Haridas S."/>
            <person name="Albert R."/>
            <person name="Binder M."/>
            <person name="Bloem J."/>
            <person name="Labutti K."/>
            <person name="Salamov A."/>
            <person name="Andreopoulos B."/>
            <person name="Baker S."/>
            <person name="Barry K."/>
            <person name="Bills G."/>
            <person name="Bluhm B."/>
            <person name="Cannon C."/>
            <person name="Castanera R."/>
            <person name="Culley D."/>
            <person name="Daum C."/>
            <person name="Ezra D."/>
            <person name="Gonzalez J."/>
            <person name="Henrissat B."/>
            <person name="Kuo A."/>
            <person name="Liang C."/>
            <person name="Lipzen A."/>
            <person name="Lutzoni F."/>
            <person name="Magnuson J."/>
            <person name="Mondo S."/>
            <person name="Nolan M."/>
            <person name="Ohm R."/>
            <person name="Pangilinan J."/>
            <person name="Park H.-J."/>
            <person name="Ramirez L."/>
            <person name="Alfaro M."/>
            <person name="Sun H."/>
            <person name="Tritt A."/>
            <person name="Yoshinaga Y."/>
            <person name="Zwiers L.-H."/>
            <person name="Turgeon B."/>
            <person name="Goodwin S."/>
            <person name="Spatafora J."/>
            <person name="Crous P."/>
            <person name="Grigoriev I."/>
        </authorList>
    </citation>
    <scope>NUCLEOTIDE SEQUENCE</scope>
    <source>
        <strain evidence="1">CBS 113818</strain>
    </source>
</reference>
<dbReference type="EMBL" id="MU006225">
    <property type="protein sequence ID" value="KAF2827008.1"/>
    <property type="molecule type" value="Genomic_DNA"/>
</dbReference>
<gene>
    <name evidence="1" type="ORF">CC86DRAFT_23257</name>
</gene>
<proteinExistence type="predicted"/>
<dbReference type="Proteomes" id="UP000799424">
    <property type="component" value="Unassembled WGS sequence"/>
</dbReference>
<dbReference type="OrthoDB" id="2119228at2759"/>
<name>A0A6A7A2B0_9PLEO</name>
<evidence type="ECO:0000313" key="2">
    <source>
        <dbReference type="Proteomes" id="UP000799424"/>
    </source>
</evidence>
<protein>
    <submittedName>
        <fullName evidence="1">Uncharacterized protein</fullName>
    </submittedName>
</protein>
<sequence length="260" mass="28400">MCRIDMETTNGANCWAKVSCDDGVKEYNVGRAGWNVCYLGGRQFFNDPRIGDFSITFTTKDKEGEGLTGPVLQLADISNWVELPVTALASERDKFHYCKAHNGVGCEKDSYVCSWDYSTNAGPFEGRTRKWHCGVPKRGQNFKGLDSNVPTPKGYAPGQCGIHVTQYQKPDPSKDQYSLEARIMDANQNEIGNSGGKKVGPVLVLTTPLPNTFTITARAVDADSLRLGYDGVEWDAVAPACSVGAYDNGKREIDCGFACK</sequence>
<dbReference type="AlphaFoldDB" id="A0A6A7A2B0"/>